<keyword evidence="1" id="KW-0472">Membrane</keyword>
<dbReference type="EMBL" id="AM114193">
    <property type="protein sequence ID" value="CAJ35931.1"/>
    <property type="molecule type" value="Genomic_DNA"/>
</dbReference>
<reference evidence="2 3" key="1">
    <citation type="journal article" date="2006" name="Science">
        <title>Genome of rice cluster I archaea -- the key methane producers in the rice rhizosphere.</title>
        <authorList>
            <person name="Erkel C."/>
            <person name="Kube M."/>
            <person name="Reinhardt R."/>
            <person name="Liesack W."/>
        </authorList>
    </citation>
    <scope>NUCLEOTIDE SEQUENCE [LARGE SCALE GENOMIC DNA]</scope>
    <source>
        <strain evidence="3">DSM 22066 / NBRC 105507 / MRE50</strain>
    </source>
</reference>
<protein>
    <recommendedName>
        <fullName evidence="4">DUF998 domain-containing protein</fullName>
    </recommendedName>
</protein>
<evidence type="ECO:0000313" key="3">
    <source>
        <dbReference type="Proteomes" id="UP000000663"/>
    </source>
</evidence>
<dbReference type="OrthoDB" id="387575at2157"/>
<evidence type="ECO:0008006" key="4">
    <source>
        <dbReference type="Google" id="ProtNLM"/>
    </source>
</evidence>
<dbReference type="RefSeq" id="WP_012036574.1">
    <property type="nucleotide sequence ID" value="NC_009464.1"/>
</dbReference>
<keyword evidence="1" id="KW-1133">Transmembrane helix</keyword>
<feature type="transmembrane region" description="Helical" evidence="1">
    <location>
        <begin position="179"/>
        <end position="200"/>
    </location>
</feature>
<dbReference type="STRING" id="351160.RCIX504"/>
<proteinExistence type="predicted"/>
<keyword evidence="3" id="KW-1185">Reference proteome</keyword>
<feature type="transmembrane region" description="Helical" evidence="1">
    <location>
        <begin position="122"/>
        <end position="144"/>
    </location>
</feature>
<feature type="transmembrane region" description="Helical" evidence="1">
    <location>
        <begin position="151"/>
        <end position="173"/>
    </location>
</feature>
<dbReference type="KEGG" id="rci:RCIX504"/>
<organism evidence="2 3">
    <name type="scientific">Methanocella arvoryzae (strain DSM 22066 / NBRC 105507 / MRE50)</name>
    <dbReference type="NCBI Taxonomy" id="351160"/>
    <lineage>
        <taxon>Archaea</taxon>
        <taxon>Methanobacteriati</taxon>
        <taxon>Methanobacteriota</taxon>
        <taxon>Stenosarchaea group</taxon>
        <taxon>Methanomicrobia</taxon>
        <taxon>Methanocellales</taxon>
        <taxon>Methanocellaceae</taxon>
        <taxon>Methanocella</taxon>
    </lineage>
</organism>
<dbReference type="eggNOG" id="arCOG02008">
    <property type="taxonomic scope" value="Archaea"/>
</dbReference>
<dbReference type="Proteomes" id="UP000000663">
    <property type="component" value="Chromosome"/>
</dbReference>
<evidence type="ECO:0000313" key="2">
    <source>
        <dbReference type="EMBL" id="CAJ35931.1"/>
    </source>
</evidence>
<accession>Q0W6R2</accession>
<keyword evidence="1" id="KW-0812">Transmembrane</keyword>
<evidence type="ECO:0000256" key="1">
    <source>
        <dbReference type="SAM" id="Phobius"/>
    </source>
</evidence>
<feature type="transmembrane region" description="Helical" evidence="1">
    <location>
        <begin position="60"/>
        <end position="79"/>
    </location>
</feature>
<dbReference type="GeneID" id="5144691"/>
<name>Q0W6R2_METAR</name>
<dbReference type="AlphaFoldDB" id="Q0W6R2"/>
<sequence>MEINPLRIPVASMAGIAAIIIFSALGIASALQYPGSSAFLDTLWLDDPGNTNLNPYGASYFNSACILSGLLLVLFYLGLIRWHSDHTVQKALLAIGQLSGITSGAALLMAGLRPALYGSEHYLWTTVFLGTTAIALLFITAAFLGHLYYGWPTLLIGIMGMTLCMIALILRLVSIDIGIADLIAVIPAFLWVGAFSGNTYSRFAGEELKISVAG</sequence>
<feature type="transmembrane region" description="Helical" evidence="1">
    <location>
        <begin position="91"/>
        <end position="110"/>
    </location>
</feature>
<gene>
    <name evidence="2" type="ORF">RCIX504</name>
</gene>